<dbReference type="AlphaFoldDB" id="A0A0S1MJW3"/>
<evidence type="ECO:0000256" key="1">
    <source>
        <dbReference type="SAM" id="MobiDB-lite"/>
    </source>
</evidence>
<evidence type="ECO:0000313" key="2">
    <source>
        <dbReference type="EMBL" id="ALL41131.1"/>
    </source>
</evidence>
<organism evidence="2">
    <name type="scientific">Phakopsora pachyrhizi</name>
    <name type="common">Asian soybean rust disease fungus</name>
    <dbReference type="NCBI Taxonomy" id="170000"/>
    <lineage>
        <taxon>Eukaryota</taxon>
        <taxon>Fungi</taxon>
        <taxon>Dikarya</taxon>
        <taxon>Basidiomycota</taxon>
        <taxon>Pucciniomycotina</taxon>
        <taxon>Pucciniomycetes</taxon>
        <taxon>Pucciniales</taxon>
        <taxon>Phakopsoraceae</taxon>
        <taxon>Phakopsora</taxon>
    </lineage>
</organism>
<proteinExistence type="evidence at transcript level"/>
<name>A0A0S1MJW3_PHAPC</name>
<sequence>MGGTNSISDPKFMLCLSSFTFCLSTASRDPCPTSSRAPNGSHLSKTT</sequence>
<accession>A0A0S1MJW3</accession>
<dbReference type="EMBL" id="KT247041">
    <property type="protein sequence ID" value="ALL41131.1"/>
    <property type="molecule type" value="mRNA"/>
</dbReference>
<protein>
    <submittedName>
        <fullName evidence="2">Uncharacterized protein</fullName>
    </submittedName>
</protein>
<reference evidence="2" key="1">
    <citation type="submission" date="2015-07" db="EMBL/GenBank/DDBJ databases">
        <title>Elucidating the P. pachyrhizi secretome and potential effectors.</title>
        <authorList>
            <person name="de Carvalho M.C.C.G."/>
            <person name="Nascimento L.C."/>
            <person name="Darben L.M."/>
            <person name="Polizel-Podanosqui A.M."/>
            <person name="Lopes-Caitar V.S."/>
            <person name="Rocha C.S."/>
            <person name="Qi M."/>
            <person name="Carazolle M."/>
            <person name="Kuwahara M.K."/>
            <person name="Pereira G.A.G."/>
            <person name="Abdelnoor R.V."/>
            <person name="Whitham S.A."/>
            <person name="Marcelino-Guimaraes F.C."/>
        </authorList>
    </citation>
    <scope>NUCLEOTIDE SEQUENCE</scope>
</reference>
<feature type="region of interest" description="Disordered" evidence="1">
    <location>
        <begin position="27"/>
        <end position="47"/>
    </location>
</feature>